<evidence type="ECO:0000313" key="2">
    <source>
        <dbReference type="EMBL" id="PVD19231.1"/>
    </source>
</evidence>
<accession>A0A2T7NDJ0</accession>
<evidence type="ECO:0000256" key="1">
    <source>
        <dbReference type="SAM" id="MobiDB-lite"/>
    </source>
</evidence>
<proteinExistence type="predicted"/>
<sequence length="136" mass="14850">MSLHPHPSPPPHPPHTHTEGEQHKERNKYNRSKDQVSTGPRLTFQEDVRDKHPKKEGGLRRAGKLEPSRGRLIHPAPQPVASSGGHPPPRIPSLPRLPVSCGAQASLVLDLLTPQSPCALALPATLWQSQVRLASL</sequence>
<dbReference type="AlphaFoldDB" id="A0A2T7NDJ0"/>
<evidence type="ECO:0000313" key="3">
    <source>
        <dbReference type="Proteomes" id="UP000245119"/>
    </source>
</evidence>
<feature type="compositionally biased region" description="Basic and acidic residues" evidence="1">
    <location>
        <begin position="44"/>
        <end position="69"/>
    </location>
</feature>
<reference evidence="2 3" key="1">
    <citation type="submission" date="2018-04" db="EMBL/GenBank/DDBJ databases">
        <title>The genome of golden apple snail Pomacea canaliculata provides insight into stress tolerance and invasive adaptation.</title>
        <authorList>
            <person name="Liu C."/>
            <person name="Liu B."/>
            <person name="Ren Y."/>
            <person name="Zhang Y."/>
            <person name="Wang H."/>
            <person name="Li S."/>
            <person name="Jiang F."/>
            <person name="Yin L."/>
            <person name="Zhang G."/>
            <person name="Qian W."/>
            <person name="Fan W."/>
        </authorList>
    </citation>
    <scope>NUCLEOTIDE SEQUENCE [LARGE SCALE GENOMIC DNA]</scope>
    <source>
        <strain evidence="2">SZHN2017</strain>
        <tissue evidence="2">Muscle</tissue>
    </source>
</reference>
<name>A0A2T7NDJ0_POMCA</name>
<feature type="region of interest" description="Disordered" evidence="1">
    <location>
        <begin position="1"/>
        <end position="96"/>
    </location>
</feature>
<comment type="caution">
    <text evidence="2">The sequence shown here is derived from an EMBL/GenBank/DDBJ whole genome shotgun (WGS) entry which is preliminary data.</text>
</comment>
<organism evidence="2 3">
    <name type="scientific">Pomacea canaliculata</name>
    <name type="common">Golden apple snail</name>
    <dbReference type="NCBI Taxonomy" id="400727"/>
    <lineage>
        <taxon>Eukaryota</taxon>
        <taxon>Metazoa</taxon>
        <taxon>Spiralia</taxon>
        <taxon>Lophotrochozoa</taxon>
        <taxon>Mollusca</taxon>
        <taxon>Gastropoda</taxon>
        <taxon>Caenogastropoda</taxon>
        <taxon>Architaenioglossa</taxon>
        <taxon>Ampullarioidea</taxon>
        <taxon>Ampullariidae</taxon>
        <taxon>Pomacea</taxon>
    </lineage>
</organism>
<protein>
    <submittedName>
        <fullName evidence="2">Uncharacterized protein</fullName>
    </submittedName>
</protein>
<gene>
    <name evidence="2" type="ORF">C0Q70_19717</name>
</gene>
<dbReference type="EMBL" id="PZQS01000013">
    <property type="protein sequence ID" value="PVD19231.1"/>
    <property type="molecule type" value="Genomic_DNA"/>
</dbReference>
<feature type="compositionally biased region" description="Basic and acidic residues" evidence="1">
    <location>
        <begin position="16"/>
        <end position="34"/>
    </location>
</feature>
<keyword evidence="3" id="KW-1185">Reference proteome</keyword>
<dbReference type="Proteomes" id="UP000245119">
    <property type="component" value="Linkage Group LG13"/>
</dbReference>
<feature type="compositionally biased region" description="Pro residues" evidence="1">
    <location>
        <begin position="1"/>
        <end position="13"/>
    </location>
</feature>